<evidence type="ECO:0000313" key="8">
    <source>
        <dbReference type="Proteomes" id="UP000199529"/>
    </source>
</evidence>
<evidence type="ECO:0000256" key="2">
    <source>
        <dbReference type="ARBA" id="ARBA00009323"/>
    </source>
</evidence>
<evidence type="ECO:0000256" key="4">
    <source>
        <dbReference type="ARBA" id="ARBA00022969"/>
    </source>
</evidence>
<gene>
    <name evidence="7" type="ORF">SAMN05216215_108324</name>
</gene>
<evidence type="ECO:0000313" key="7">
    <source>
        <dbReference type="EMBL" id="SDZ49712.1"/>
    </source>
</evidence>
<reference evidence="8" key="1">
    <citation type="submission" date="2016-10" db="EMBL/GenBank/DDBJ databases">
        <authorList>
            <person name="Varghese N."/>
            <person name="Submissions S."/>
        </authorList>
    </citation>
    <scope>NUCLEOTIDE SEQUENCE [LARGE SCALE GENOMIC DNA]</scope>
    <source>
        <strain evidence="8">CGMCC 4.3530</strain>
    </source>
</reference>
<evidence type="ECO:0000256" key="1">
    <source>
        <dbReference type="ARBA" id="ARBA00004431"/>
    </source>
</evidence>
<keyword evidence="8" id="KW-1185">Reference proteome</keyword>
<evidence type="ECO:0000256" key="5">
    <source>
        <dbReference type="ARBA" id="ARBA00023210"/>
    </source>
</evidence>
<proteinExistence type="inferred from homology"/>
<comment type="subcellular location">
    <subcellularLocation>
        <location evidence="1">Cell septum</location>
    </subcellularLocation>
</comment>
<dbReference type="Proteomes" id="UP000199529">
    <property type="component" value="Unassembled WGS sequence"/>
</dbReference>
<dbReference type="GO" id="GO:0000917">
    <property type="term" value="P:division septum assembly"/>
    <property type="evidence" value="ECO:0007669"/>
    <property type="project" value="UniProtKB-KW"/>
</dbReference>
<organism evidence="7 8">
    <name type="scientific">Saccharopolyspora shandongensis</name>
    <dbReference type="NCBI Taxonomy" id="418495"/>
    <lineage>
        <taxon>Bacteria</taxon>
        <taxon>Bacillati</taxon>
        <taxon>Actinomycetota</taxon>
        <taxon>Actinomycetes</taxon>
        <taxon>Pseudonocardiales</taxon>
        <taxon>Pseudonocardiaceae</taxon>
        <taxon>Saccharopolyspora</taxon>
    </lineage>
</organism>
<dbReference type="AlphaFoldDB" id="A0A1H3THC5"/>
<dbReference type="InterPro" id="IPR006776">
    <property type="entry name" value="SsgB"/>
</dbReference>
<keyword evidence="5" id="KW-0717">Septation</keyword>
<dbReference type="Gene3D" id="2.30.31.20">
    <property type="entry name" value="Sporulation-specific cell division protein SsgB"/>
    <property type="match status" value="1"/>
</dbReference>
<dbReference type="STRING" id="418495.SAMN05216215_108324"/>
<keyword evidence="6" id="KW-0131">Cell cycle</keyword>
<comment type="similarity">
    <text evidence="2">Belongs to the SsgA family.</text>
</comment>
<keyword evidence="4" id="KW-0749">Sporulation</keyword>
<dbReference type="InterPro" id="IPR038658">
    <property type="entry name" value="SsgB_sf"/>
</dbReference>
<dbReference type="EMBL" id="FNOK01000083">
    <property type="protein sequence ID" value="SDZ49712.1"/>
    <property type="molecule type" value="Genomic_DNA"/>
</dbReference>
<protein>
    <submittedName>
        <fullName evidence="7">Streptomyces sporulation and cell division protein, SsgA</fullName>
    </submittedName>
</protein>
<sequence length="143" mass="15602">MMSSQNHKTIRSTAVFDLTAPAGVRTPVGVELRYDSREPYAVNMSFRAGMSGQVDWLIARDLLADGLVIASGEGDVQIIPQPDNHELVVIALSSPSGQATFEAPAAELAEFLNETYDVVAPGGENHWMSFDEELSRLLQNDMH</sequence>
<dbReference type="Pfam" id="PF04686">
    <property type="entry name" value="SsgA"/>
    <property type="match status" value="1"/>
</dbReference>
<dbReference type="GO" id="GO:0030435">
    <property type="term" value="P:sporulation resulting in formation of a cellular spore"/>
    <property type="evidence" value="ECO:0007669"/>
    <property type="project" value="UniProtKB-KW"/>
</dbReference>
<evidence type="ECO:0000256" key="6">
    <source>
        <dbReference type="ARBA" id="ARBA00023306"/>
    </source>
</evidence>
<dbReference type="GO" id="GO:0030428">
    <property type="term" value="C:cell septum"/>
    <property type="evidence" value="ECO:0007669"/>
    <property type="project" value="UniProtKB-SubCell"/>
</dbReference>
<keyword evidence="3 7" id="KW-0132">Cell division</keyword>
<evidence type="ECO:0000256" key="3">
    <source>
        <dbReference type="ARBA" id="ARBA00022618"/>
    </source>
</evidence>
<name>A0A1H3THC5_9PSEU</name>
<accession>A0A1H3THC5</accession>